<protein>
    <submittedName>
        <fullName evidence="1">Uncharacterized protein</fullName>
    </submittedName>
</protein>
<dbReference type="Proteomes" id="UP001152798">
    <property type="component" value="Chromosome 5"/>
</dbReference>
<evidence type="ECO:0000313" key="1">
    <source>
        <dbReference type="EMBL" id="CAH1402377.1"/>
    </source>
</evidence>
<dbReference type="OrthoDB" id="10398819at2759"/>
<accession>A0A9P0HIJ7</accession>
<organism evidence="1 2">
    <name type="scientific">Nezara viridula</name>
    <name type="common">Southern green stink bug</name>
    <name type="synonym">Cimex viridulus</name>
    <dbReference type="NCBI Taxonomy" id="85310"/>
    <lineage>
        <taxon>Eukaryota</taxon>
        <taxon>Metazoa</taxon>
        <taxon>Ecdysozoa</taxon>
        <taxon>Arthropoda</taxon>
        <taxon>Hexapoda</taxon>
        <taxon>Insecta</taxon>
        <taxon>Pterygota</taxon>
        <taxon>Neoptera</taxon>
        <taxon>Paraneoptera</taxon>
        <taxon>Hemiptera</taxon>
        <taxon>Heteroptera</taxon>
        <taxon>Panheteroptera</taxon>
        <taxon>Pentatomomorpha</taxon>
        <taxon>Pentatomoidea</taxon>
        <taxon>Pentatomidae</taxon>
        <taxon>Pentatominae</taxon>
        <taxon>Nezara</taxon>
    </lineage>
</organism>
<gene>
    <name evidence="1" type="ORF">NEZAVI_LOCUS11207</name>
</gene>
<dbReference type="AlphaFoldDB" id="A0A9P0HIJ7"/>
<evidence type="ECO:0000313" key="2">
    <source>
        <dbReference type="Proteomes" id="UP001152798"/>
    </source>
</evidence>
<sequence length="71" mass="7976">MRYTNIEKPDKEIARSRMDLAMTSASPRRNASPSLCETQRFIESGSTVIPLYGASPRGILEQDDGKQPYKD</sequence>
<proteinExistence type="predicted"/>
<dbReference type="EMBL" id="OV725081">
    <property type="protein sequence ID" value="CAH1402377.1"/>
    <property type="molecule type" value="Genomic_DNA"/>
</dbReference>
<name>A0A9P0HIJ7_NEZVI</name>
<reference evidence="1" key="1">
    <citation type="submission" date="2022-01" db="EMBL/GenBank/DDBJ databases">
        <authorList>
            <person name="King R."/>
        </authorList>
    </citation>
    <scope>NUCLEOTIDE SEQUENCE</scope>
</reference>
<keyword evidence="2" id="KW-1185">Reference proteome</keyword>